<keyword evidence="2" id="KW-0680">Restriction system</keyword>
<dbReference type="HOGENOM" id="CLU_021095_10_2_6"/>
<comment type="similarity">
    <text evidence="1">Belongs to the type-I restriction system S methylase family.</text>
</comment>
<keyword evidence="3" id="KW-0238">DNA-binding</keyword>
<dbReference type="InterPro" id="IPR044946">
    <property type="entry name" value="Restrct_endonuc_typeI_TRD_sf"/>
</dbReference>
<sequence>MAIPASWKQTELSEILLSIIGGGTPSKSIPSYYEGNIPWMSVKDMNKSILQDTVDHISEEAVKNSSTNVIPSGTPIVATRMSLGKIVVANFDSAINQDLKALFPASGVNHEYLIGWYRSISRKVEELGMGTTVKGIRLEVLKSLEFPLPPLGEQKVIADKLDTLLAQVEATKARLERIPEILKTFRQSVLADAVSGKLTEEWRAVNKSDFTKEERLEEIRKYKYETWIEEQEAKYEAKGKWPKTDSWKKKYKEAEIDPEFKSRELPESWVNQPLDGLVYISARIGWKGLKASEYTQSGPLFLSVHSLNYGREVKLSEAFNISPERYDESPEIMLQNDDILLCKDGAGIGKIGIVKNLAEPASINSSLLLIRSGKYFVPEFLYFFLAGPTMQRLVQERMTGSAVPHLFQRDVKEFVLEIPPISEQREIVRRVEELLAFADGIEQKANAALQRVNNLTQSILAKAFRGELTANWRAANPESICGENSAEALLEKIKAEREAFKPVKKSSVRKKS</sequence>
<dbReference type="InterPro" id="IPR051212">
    <property type="entry name" value="Type-I_RE_S_subunit"/>
</dbReference>
<evidence type="ECO:0000313" key="5">
    <source>
        <dbReference type="EMBL" id="AEF02619.1"/>
    </source>
</evidence>
<dbReference type="AlphaFoldDB" id="F5Z437"/>
<dbReference type="OrthoDB" id="398435at2"/>
<evidence type="ECO:0000256" key="3">
    <source>
        <dbReference type="ARBA" id="ARBA00023125"/>
    </source>
</evidence>
<accession>F5Z437</accession>
<dbReference type="GO" id="GO:0009307">
    <property type="term" value="P:DNA restriction-modification system"/>
    <property type="evidence" value="ECO:0007669"/>
    <property type="project" value="UniProtKB-KW"/>
</dbReference>
<protein>
    <submittedName>
        <fullName evidence="5">Restriction modification system DNA specificity domain protein</fullName>
    </submittedName>
</protein>
<evidence type="ECO:0000313" key="6">
    <source>
        <dbReference type="Proteomes" id="UP000000683"/>
    </source>
</evidence>
<dbReference type="eggNOG" id="COG0732">
    <property type="taxonomic scope" value="Bacteria"/>
</dbReference>
<dbReference type="GO" id="GO:0003677">
    <property type="term" value="F:DNA binding"/>
    <property type="evidence" value="ECO:0007669"/>
    <property type="project" value="UniProtKB-KW"/>
</dbReference>
<organism evidence="5 6">
    <name type="scientific">Alteromonas naphthalenivorans</name>
    <dbReference type="NCBI Taxonomy" id="715451"/>
    <lineage>
        <taxon>Bacteria</taxon>
        <taxon>Pseudomonadati</taxon>
        <taxon>Pseudomonadota</taxon>
        <taxon>Gammaproteobacteria</taxon>
        <taxon>Alteromonadales</taxon>
        <taxon>Alteromonadaceae</taxon>
        <taxon>Alteromonas/Salinimonas group</taxon>
        <taxon>Alteromonas</taxon>
    </lineage>
</organism>
<dbReference type="RefSeq" id="WP_013783560.1">
    <property type="nucleotide sequence ID" value="NC_015554.1"/>
</dbReference>
<keyword evidence="6" id="KW-1185">Reference proteome</keyword>
<gene>
    <name evidence="5" type="ordered locus">ambt_05375</name>
</gene>
<dbReference type="EMBL" id="CP002339">
    <property type="protein sequence ID" value="AEF02619.1"/>
    <property type="molecule type" value="Genomic_DNA"/>
</dbReference>
<evidence type="ECO:0000256" key="1">
    <source>
        <dbReference type="ARBA" id="ARBA00010923"/>
    </source>
</evidence>
<dbReference type="KEGG" id="alt:ambt_05375"/>
<name>F5Z437_ALTNA</name>
<dbReference type="CDD" id="cd17285">
    <property type="entry name" value="RMtype1_S_Csp16704I_TRD2-CR2_like"/>
    <property type="match status" value="1"/>
</dbReference>
<feature type="domain" description="Type I restriction modification DNA specificity" evidence="4">
    <location>
        <begin position="320"/>
        <end position="450"/>
    </location>
</feature>
<dbReference type="PANTHER" id="PTHR43140">
    <property type="entry name" value="TYPE-1 RESTRICTION ENZYME ECOKI SPECIFICITY PROTEIN"/>
    <property type="match status" value="1"/>
</dbReference>
<dbReference type="PANTHER" id="PTHR43140:SF1">
    <property type="entry name" value="TYPE I RESTRICTION ENZYME ECOKI SPECIFICITY SUBUNIT"/>
    <property type="match status" value="1"/>
</dbReference>
<evidence type="ECO:0000259" key="4">
    <source>
        <dbReference type="Pfam" id="PF01420"/>
    </source>
</evidence>
<dbReference type="Pfam" id="PF01420">
    <property type="entry name" value="Methylase_S"/>
    <property type="match status" value="2"/>
</dbReference>
<proteinExistence type="inferred from homology"/>
<feature type="domain" description="Type I restriction modification DNA specificity" evidence="4">
    <location>
        <begin position="6"/>
        <end position="179"/>
    </location>
</feature>
<dbReference type="Proteomes" id="UP000000683">
    <property type="component" value="Chromosome"/>
</dbReference>
<dbReference type="Gene3D" id="3.90.220.20">
    <property type="entry name" value="DNA methylase specificity domains"/>
    <property type="match status" value="2"/>
</dbReference>
<dbReference type="REBASE" id="35490">
    <property type="entry name" value="S.AnaSN2ORF5375P"/>
</dbReference>
<dbReference type="SUPFAM" id="SSF116734">
    <property type="entry name" value="DNA methylase specificity domain"/>
    <property type="match status" value="2"/>
</dbReference>
<evidence type="ECO:0000256" key="2">
    <source>
        <dbReference type="ARBA" id="ARBA00022747"/>
    </source>
</evidence>
<dbReference type="InterPro" id="IPR000055">
    <property type="entry name" value="Restrct_endonuc_typeI_TRD"/>
</dbReference>
<reference evidence="5 6" key="1">
    <citation type="journal article" date="2011" name="J. Bacteriol.">
        <title>Complete genome sequence of the polycyclic aromatic hydrocarbon-degrading bacterium Alteromonas sp. strain SN2.</title>
        <authorList>
            <person name="Jin H.M."/>
            <person name="Jeong H."/>
            <person name="Moon E.J."/>
            <person name="Math R.K."/>
            <person name="Lee K."/>
            <person name="Kim H.J."/>
            <person name="Jeon C.O."/>
            <person name="Oh T.K."/>
            <person name="Kim J.F."/>
        </authorList>
    </citation>
    <scope>NUCLEOTIDE SEQUENCE [LARGE SCALE GENOMIC DNA]</scope>
    <source>
        <strain evidence="6">JCM 17741 / KACC 18427 / KCTC 11700BP / SN2</strain>
    </source>
</reference>